<evidence type="ECO:0000259" key="1">
    <source>
        <dbReference type="Pfam" id="PF13304"/>
    </source>
</evidence>
<dbReference type="Pfam" id="PF13304">
    <property type="entry name" value="AAA_21"/>
    <property type="match status" value="1"/>
</dbReference>
<dbReference type="Proteomes" id="UP001487296">
    <property type="component" value="Unassembled WGS sequence"/>
</dbReference>
<accession>A0ABV1FTY3</accession>
<protein>
    <submittedName>
        <fullName evidence="2">ATP-binding protein</fullName>
    </submittedName>
</protein>
<dbReference type="PANTHER" id="PTHR43581">
    <property type="entry name" value="ATP/GTP PHOSPHATASE"/>
    <property type="match status" value="1"/>
</dbReference>
<gene>
    <name evidence="2" type="ORF">AAAT34_12580</name>
</gene>
<feature type="domain" description="ATPase AAA-type core" evidence="1">
    <location>
        <begin position="271"/>
        <end position="375"/>
    </location>
</feature>
<evidence type="ECO:0000313" key="3">
    <source>
        <dbReference type="Proteomes" id="UP001487296"/>
    </source>
</evidence>
<sequence>MKLKIRNINKIKTADIKLDGLTVIAGANSSGKSTVGKLLFSMVKSQANAEFLNHQSKEEKLRKRVEELYKRANGCFSRYDDAKLAEILPLPISRFIAPLVELTDKEEIKRRLGKISSWIESKDISPRIKSLFSQDIDNISIALGDSKAADIASEVRVFTESEFMNKICSYKTKESKAKLEYDNPNSFLSLEFADDLINQVYFEGDDYLSDATYVESPLYLHILDTLLYAATYQEYQTRPMMTFRGMVPIHIKDLANKLHALQMVPSGKESQSEYGLSELMGGRFAFDKDSKVLKFFSERMGMELSPINIASGIKTFGMVQILLETQVIGNDKILIWDEPENHLHPQWQVTFAELLVKLAKRGIPVIISTHSPYFVQGIRYFSAKHDLETFTNYYLAEEEEDSRLSVIHDVKDDLNQIFSKLAAPLNAIMNVDEARRNRN</sequence>
<dbReference type="SUPFAM" id="SSF52540">
    <property type="entry name" value="P-loop containing nucleoside triphosphate hydrolases"/>
    <property type="match status" value="1"/>
</dbReference>
<comment type="caution">
    <text evidence="2">The sequence shown here is derived from an EMBL/GenBank/DDBJ whole genome shotgun (WGS) entry which is preliminary data.</text>
</comment>
<keyword evidence="3" id="KW-1185">Reference proteome</keyword>
<dbReference type="InterPro" id="IPR051396">
    <property type="entry name" value="Bact_Antivir_Def_Nuclease"/>
</dbReference>
<keyword evidence="2" id="KW-0067">ATP-binding</keyword>
<reference evidence="2 3" key="1">
    <citation type="submission" date="2024-04" db="EMBL/GenBank/DDBJ databases">
        <title>Human intestinal bacterial collection.</title>
        <authorList>
            <person name="Pauvert C."/>
            <person name="Hitch T.C.A."/>
            <person name="Clavel T."/>
        </authorList>
    </citation>
    <scope>NUCLEOTIDE SEQUENCE [LARGE SCALE GENOMIC DNA]</scope>
    <source>
        <strain evidence="2 3">CLA-AA-H145</strain>
    </source>
</reference>
<proteinExistence type="predicted"/>
<dbReference type="PANTHER" id="PTHR43581:SF2">
    <property type="entry name" value="EXCINUCLEASE ATPASE SUBUNIT"/>
    <property type="match status" value="1"/>
</dbReference>
<dbReference type="InterPro" id="IPR003959">
    <property type="entry name" value="ATPase_AAA_core"/>
</dbReference>
<name>A0ABV1FTY3_9BACT</name>
<dbReference type="Gene3D" id="3.40.50.300">
    <property type="entry name" value="P-loop containing nucleotide triphosphate hydrolases"/>
    <property type="match status" value="1"/>
</dbReference>
<dbReference type="EMBL" id="JBBNFP010000106">
    <property type="protein sequence ID" value="MEQ2487869.1"/>
    <property type="molecule type" value="Genomic_DNA"/>
</dbReference>
<keyword evidence="2" id="KW-0547">Nucleotide-binding</keyword>
<dbReference type="InterPro" id="IPR027417">
    <property type="entry name" value="P-loop_NTPase"/>
</dbReference>
<organism evidence="2 3">
    <name type="scientific">Hallella faecis</name>
    <dbReference type="NCBI Taxonomy" id="2841596"/>
    <lineage>
        <taxon>Bacteria</taxon>
        <taxon>Pseudomonadati</taxon>
        <taxon>Bacteroidota</taxon>
        <taxon>Bacteroidia</taxon>
        <taxon>Bacteroidales</taxon>
        <taxon>Prevotellaceae</taxon>
        <taxon>Hallella</taxon>
    </lineage>
</organism>
<dbReference type="RefSeq" id="WP_215760956.1">
    <property type="nucleotide sequence ID" value="NZ_JAHKBE010000110.1"/>
</dbReference>
<evidence type="ECO:0000313" key="2">
    <source>
        <dbReference type="EMBL" id="MEQ2487869.1"/>
    </source>
</evidence>
<dbReference type="GO" id="GO:0005524">
    <property type="term" value="F:ATP binding"/>
    <property type="evidence" value="ECO:0007669"/>
    <property type="project" value="UniProtKB-KW"/>
</dbReference>